<protein>
    <submittedName>
        <fullName evidence="3">Universal stress protein</fullName>
    </submittedName>
</protein>
<dbReference type="EMBL" id="JALNMJ010000008">
    <property type="protein sequence ID" value="MCK7613053.1"/>
    <property type="molecule type" value="Genomic_DNA"/>
</dbReference>
<dbReference type="Proteomes" id="UP001431221">
    <property type="component" value="Unassembled WGS sequence"/>
</dbReference>
<name>A0ABT0GUE8_9HYPH</name>
<accession>A0ABT0GUE8</accession>
<evidence type="ECO:0000259" key="2">
    <source>
        <dbReference type="Pfam" id="PF00582"/>
    </source>
</evidence>
<organism evidence="3 4">
    <name type="scientific">Roseibium sediminicola</name>
    <dbReference type="NCBI Taxonomy" id="2933272"/>
    <lineage>
        <taxon>Bacteria</taxon>
        <taxon>Pseudomonadati</taxon>
        <taxon>Pseudomonadota</taxon>
        <taxon>Alphaproteobacteria</taxon>
        <taxon>Hyphomicrobiales</taxon>
        <taxon>Stappiaceae</taxon>
        <taxon>Roseibium</taxon>
    </lineage>
</organism>
<dbReference type="CDD" id="cd00293">
    <property type="entry name" value="USP-like"/>
    <property type="match status" value="1"/>
</dbReference>
<dbReference type="RefSeq" id="WP_248154547.1">
    <property type="nucleotide sequence ID" value="NZ_JALNMJ010000008.1"/>
</dbReference>
<dbReference type="InterPro" id="IPR006016">
    <property type="entry name" value="UspA"/>
</dbReference>
<dbReference type="Pfam" id="PF00582">
    <property type="entry name" value="Usp"/>
    <property type="match status" value="1"/>
</dbReference>
<comment type="similarity">
    <text evidence="1">Belongs to the universal stress protein A family.</text>
</comment>
<keyword evidence="4" id="KW-1185">Reference proteome</keyword>
<dbReference type="Gene3D" id="3.40.50.620">
    <property type="entry name" value="HUPs"/>
    <property type="match status" value="1"/>
</dbReference>
<evidence type="ECO:0000256" key="1">
    <source>
        <dbReference type="ARBA" id="ARBA00008791"/>
    </source>
</evidence>
<dbReference type="InterPro" id="IPR014729">
    <property type="entry name" value="Rossmann-like_a/b/a_fold"/>
</dbReference>
<evidence type="ECO:0000313" key="4">
    <source>
        <dbReference type="Proteomes" id="UP001431221"/>
    </source>
</evidence>
<feature type="domain" description="UspA" evidence="2">
    <location>
        <begin position="1"/>
        <end position="137"/>
    </location>
</feature>
<evidence type="ECO:0000313" key="3">
    <source>
        <dbReference type="EMBL" id="MCK7613053.1"/>
    </source>
</evidence>
<proteinExistence type="inferred from homology"/>
<comment type="caution">
    <text evidence="3">The sequence shown here is derived from an EMBL/GenBank/DDBJ whole genome shotgun (WGS) entry which is preliminary data.</text>
</comment>
<dbReference type="InterPro" id="IPR006015">
    <property type="entry name" value="Universal_stress_UspA"/>
</dbReference>
<dbReference type="PRINTS" id="PR01438">
    <property type="entry name" value="UNVRSLSTRESS"/>
</dbReference>
<gene>
    <name evidence="3" type="ORF">M0H32_12825</name>
</gene>
<dbReference type="SUPFAM" id="SSF52402">
    <property type="entry name" value="Adenine nucleotide alpha hydrolases-like"/>
    <property type="match status" value="1"/>
</dbReference>
<reference evidence="3" key="1">
    <citation type="submission" date="2022-04" db="EMBL/GenBank/DDBJ databases">
        <title>Roseibium sp. CAU 1639 isolated from mud.</title>
        <authorList>
            <person name="Kim W."/>
        </authorList>
    </citation>
    <scope>NUCLEOTIDE SEQUENCE</scope>
    <source>
        <strain evidence="3">CAU 1639</strain>
    </source>
</reference>
<sequence>MFKKILIPIDLSHADKLEKAVSTGAYLAKQDNIPVVFAAVTTAAPSPLAHTPDEFRKKLDAFAAEQGSKLGMQASGHAVFTHDPSIDLDDGLLKAVHETGADLVVMQTHIPNIADHLWPSNGGRLASHADVSVFLVR</sequence>